<keyword evidence="6 11" id="KW-0798">TonB box</keyword>
<comment type="similarity">
    <text evidence="10 11">Belongs to the TonB-dependent receptor family.</text>
</comment>
<evidence type="ECO:0000313" key="16">
    <source>
        <dbReference type="Proteomes" id="UP000276254"/>
    </source>
</evidence>
<dbReference type="RefSeq" id="WP_121152883.1">
    <property type="nucleotide sequence ID" value="NZ_CP032829.1"/>
</dbReference>
<keyword evidence="4 10" id="KW-0812">Transmembrane</keyword>
<name>A0A494TA12_SPHPE</name>
<evidence type="ECO:0000256" key="1">
    <source>
        <dbReference type="ARBA" id="ARBA00004571"/>
    </source>
</evidence>
<evidence type="ECO:0000259" key="13">
    <source>
        <dbReference type="Pfam" id="PF00593"/>
    </source>
</evidence>
<dbReference type="Gene3D" id="2.40.170.20">
    <property type="entry name" value="TonB-dependent receptor, beta-barrel domain"/>
    <property type="match status" value="1"/>
</dbReference>
<evidence type="ECO:0000256" key="7">
    <source>
        <dbReference type="ARBA" id="ARBA00023136"/>
    </source>
</evidence>
<evidence type="ECO:0000256" key="9">
    <source>
        <dbReference type="ARBA" id="ARBA00023237"/>
    </source>
</evidence>
<dbReference type="Pfam" id="PF07715">
    <property type="entry name" value="Plug"/>
    <property type="match status" value="1"/>
</dbReference>
<keyword evidence="9 10" id="KW-0998">Cell outer membrane</keyword>
<evidence type="ECO:0000256" key="12">
    <source>
        <dbReference type="SAM" id="SignalP"/>
    </source>
</evidence>
<dbReference type="GO" id="GO:0009279">
    <property type="term" value="C:cell outer membrane"/>
    <property type="evidence" value="ECO:0007669"/>
    <property type="project" value="UniProtKB-SubCell"/>
</dbReference>
<evidence type="ECO:0000313" key="15">
    <source>
        <dbReference type="EMBL" id="AYJ86259.1"/>
    </source>
</evidence>
<evidence type="ECO:0000259" key="14">
    <source>
        <dbReference type="Pfam" id="PF07715"/>
    </source>
</evidence>
<keyword evidence="2 10" id="KW-0813">Transport</keyword>
<dbReference type="PANTHER" id="PTHR30069">
    <property type="entry name" value="TONB-DEPENDENT OUTER MEMBRANE RECEPTOR"/>
    <property type="match status" value="1"/>
</dbReference>
<dbReference type="SUPFAM" id="SSF56935">
    <property type="entry name" value="Porins"/>
    <property type="match status" value="1"/>
</dbReference>
<sequence>MRSLCSLSLLLIFPLSALAQTAPPSTSANDGESEIVVLGTGLPLAPGTPAYGSSVIDHERLTDEASDRVENVLKDVAGFQQFRRSDSRSANPSAQGVTLRALGGNASSRTLVLLDGVPLADPFFGYIPFNALSGDRLSGARITRGGGSGPFGAGAVAGTVELVSATRANLPVYTGSAFYGSNDAMSVAGSVSPDLGGGYATLSGRFERGDGFFTTPVNQRVPATVRAGYRDWSVDLRAVAPIDAQTELQFRGLSFGDNRTLRFKGADSSSEGEDASIRLIHRGGWQVDALAYVQARNFSNKVISSTNFRLTLDQRNTPSTGIGGKIEVRPPVGPDHVMRIGVDARLADGELYEDAYNVAGLVMTRRNAGGKTSTAGLFVEDDWTIGKLILTGGVRADRWTITNGFFRERNATGSLTTSQSYPDRDGVEATGRAGALFNVSNAVALRVAGYSGFRLPTLNELYRPFVVFPITTKANAALGLEKLRGFEGGIDLTPARGVKISITAFYNRLEDAIANVTIDTITRQRQNVDAIVAKGIEVTAGVTHGQVSLDASYTFSDSVVHGSGPSAGLNGFAPSQSPRHAASATFGWVPRTNWLLSGTVRYVGKQFEDDLQTDVLPDALTVDGVARVGITKHVALVVRGENLFNETVVTRNQAGSIDLGTPRTLWVGVRLN</sequence>
<dbReference type="AlphaFoldDB" id="A0A494TA12"/>
<reference evidence="15 16" key="1">
    <citation type="submission" date="2018-09" db="EMBL/GenBank/DDBJ databases">
        <title>Sphingomonas peninsula sp. nov., isolated from fildes peninsula, Antarctic soil.</title>
        <authorList>
            <person name="Yingchao G."/>
        </authorList>
    </citation>
    <scope>NUCLEOTIDE SEQUENCE [LARGE SCALE GENOMIC DNA]</scope>
    <source>
        <strain evidence="15 16">YZ-8</strain>
    </source>
</reference>
<organism evidence="15 16">
    <name type="scientific">Sphingomonas paeninsulae</name>
    <dbReference type="NCBI Taxonomy" id="2319844"/>
    <lineage>
        <taxon>Bacteria</taxon>
        <taxon>Pseudomonadati</taxon>
        <taxon>Pseudomonadota</taxon>
        <taxon>Alphaproteobacteria</taxon>
        <taxon>Sphingomonadales</taxon>
        <taxon>Sphingomonadaceae</taxon>
        <taxon>Sphingomonas</taxon>
    </lineage>
</organism>
<dbReference type="PANTHER" id="PTHR30069:SF29">
    <property type="entry name" value="HEMOGLOBIN AND HEMOGLOBIN-HAPTOGLOBIN-BINDING PROTEIN 1-RELATED"/>
    <property type="match status" value="1"/>
</dbReference>
<dbReference type="InterPro" id="IPR037066">
    <property type="entry name" value="Plug_dom_sf"/>
</dbReference>
<proteinExistence type="inferred from homology"/>
<accession>A0A494TA12</accession>
<keyword evidence="16" id="KW-1185">Reference proteome</keyword>
<dbReference type="InterPro" id="IPR012910">
    <property type="entry name" value="Plug_dom"/>
</dbReference>
<comment type="subcellular location">
    <subcellularLocation>
        <location evidence="1 10">Cell outer membrane</location>
        <topology evidence="1 10">Multi-pass membrane protein</topology>
    </subcellularLocation>
</comment>
<evidence type="ECO:0000256" key="4">
    <source>
        <dbReference type="ARBA" id="ARBA00022692"/>
    </source>
</evidence>
<feature type="signal peptide" evidence="12">
    <location>
        <begin position="1"/>
        <end position="19"/>
    </location>
</feature>
<dbReference type="Proteomes" id="UP000276254">
    <property type="component" value="Chromosome"/>
</dbReference>
<dbReference type="Pfam" id="PF00593">
    <property type="entry name" value="TonB_dep_Rec_b-barrel"/>
    <property type="match status" value="1"/>
</dbReference>
<dbReference type="InterPro" id="IPR000531">
    <property type="entry name" value="Beta-barrel_TonB"/>
</dbReference>
<evidence type="ECO:0000256" key="6">
    <source>
        <dbReference type="ARBA" id="ARBA00023077"/>
    </source>
</evidence>
<dbReference type="InterPro" id="IPR039426">
    <property type="entry name" value="TonB-dep_rcpt-like"/>
</dbReference>
<dbReference type="PROSITE" id="PS52016">
    <property type="entry name" value="TONB_DEPENDENT_REC_3"/>
    <property type="match status" value="1"/>
</dbReference>
<keyword evidence="7 10" id="KW-0472">Membrane</keyword>
<keyword evidence="5 12" id="KW-0732">Signal</keyword>
<dbReference type="EMBL" id="CP032829">
    <property type="protein sequence ID" value="AYJ86259.1"/>
    <property type="molecule type" value="Genomic_DNA"/>
</dbReference>
<evidence type="ECO:0000256" key="10">
    <source>
        <dbReference type="PROSITE-ProRule" id="PRU01360"/>
    </source>
</evidence>
<evidence type="ECO:0000256" key="5">
    <source>
        <dbReference type="ARBA" id="ARBA00022729"/>
    </source>
</evidence>
<gene>
    <name evidence="15" type="ORF">D3Y57_10160</name>
</gene>
<dbReference type="OrthoDB" id="7374174at2"/>
<evidence type="ECO:0000256" key="2">
    <source>
        <dbReference type="ARBA" id="ARBA00022448"/>
    </source>
</evidence>
<feature type="domain" description="TonB-dependent receptor-like beta-barrel" evidence="13">
    <location>
        <begin position="223"/>
        <end position="643"/>
    </location>
</feature>
<evidence type="ECO:0000256" key="8">
    <source>
        <dbReference type="ARBA" id="ARBA00023170"/>
    </source>
</evidence>
<evidence type="ECO:0000256" key="3">
    <source>
        <dbReference type="ARBA" id="ARBA00022452"/>
    </source>
</evidence>
<dbReference type="GO" id="GO:0044718">
    <property type="term" value="P:siderophore transmembrane transport"/>
    <property type="evidence" value="ECO:0007669"/>
    <property type="project" value="TreeGrafter"/>
</dbReference>
<evidence type="ECO:0000256" key="11">
    <source>
        <dbReference type="RuleBase" id="RU003357"/>
    </source>
</evidence>
<dbReference type="KEGG" id="spha:D3Y57_10160"/>
<keyword evidence="3 10" id="KW-1134">Transmembrane beta strand</keyword>
<dbReference type="InterPro" id="IPR036942">
    <property type="entry name" value="Beta-barrel_TonB_sf"/>
</dbReference>
<feature type="chain" id="PRO_5019801454" evidence="12">
    <location>
        <begin position="20"/>
        <end position="672"/>
    </location>
</feature>
<dbReference type="GO" id="GO:0015344">
    <property type="term" value="F:siderophore uptake transmembrane transporter activity"/>
    <property type="evidence" value="ECO:0007669"/>
    <property type="project" value="TreeGrafter"/>
</dbReference>
<feature type="domain" description="TonB-dependent receptor plug" evidence="14">
    <location>
        <begin position="53"/>
        <end position="159"/>
    </location>
</feature>
<dbReference type="Gene3D" id="2.170.130.10">
    <property type="entry name" value="TonB-dependent receptor, plug domain"/>
    <property type="match status" value="1"/>
</dbReference>
<protein>
    <submittedName>
        <fullName evidence="15">TonB-dependent receptor</fullName>
    </submittedName>
</protein>
<keyword evidence="8 15" id="KW-0675">Receptor</keyword>